<evidence type="ECO:0000256" key="1">
    <source>
        <dbReference type="SAM" id="Phobius"/>
    </source>
</evidence>
<protein>
    <submittedName>
        <fullName evidence="2">Uncharacterized protein</fullName>
    </submittedName>
</protein>
<feature type="transmembrane region" description="Helical" evidence="1">
    <location>
        <begin position="48"/>
        <end position="68"/>
    </location>
</feature>
<proteinExistence type="predicted"/>
<gene>
    <name evidence="2" type="ORF">PGLA1383_LOCUS15964</name>
</gene>
<reference evidence="2" key="1">
    <citation type="submission" date="2021-02" db="EMBL/GenBank/DDBJ databases">
        <authorList>
            <person name="Dougan E. K."/>
            <person name="Rhodes N."/>
            <person name="Thang M."/>
            <person name="Chan C."/>
        </authorList>
    </citation>
    <scope>NUCLEOTIDE SEQUENCE</scope>
</reference>
<dbReference type="Proteomes" id="UP000654075">
    <property type="component" value="Unassembled WGS sequence"/>
</dbReference>
<name>A0A813E8T5_POLGL</name>
<keyword evidence="1" id="KW-1133">Transmembrane helix</keyword>
<feature type="transmembrane region" description="Helical" evidence="1">
    <location>
        <begin position="106"/>
        <end position="126"/>
    </location>
</feature>
<keyword evidence="1" id="KW-0472">Membrane</keyword>
<evidence type="ECO:0000313" key="3">
    <source>
        <dbReference type="Proteomes" id="UP000654075"/>
    </source>
</evidence>
<dbReference type="AlphaFoldDB" id="A0A813E8T5"/>
<dbReference type="EMBL" id="CAJNNV010009550">
    <property type="protein sequence ID" value="CAE8597519.1"/>
    <property type="molecule type" value="Genomic_DNA"/>
</dbReference>
<evidence type="ECO:0000313" key="2">
    <source>
        <dbReference type="EMBL" id="CAE8597519.1"/>
    </source>
</evidence>
<accession>A0A813E8T5</accession>
<organism evidence="2 3">
    <name type="scientific">Polarella glacialis</name>
    <name type="common">Dinoflagellate</name>
    <dbReference type="NCBI Taxonomy" id="89957"/>
    <lineage>
        <taxon>Eukaryota</taxon>
        <taxon>Sar</taxon>
        <taxon>Alveolata</taxon>
        <taxon>Dinophyceae</taxon>
        <taxon>Suessiales</taxon>
        <taxon>Suessiaceae</taxon>
        <taxon>Polarella</taxon>
    </lineage>
</organism>
<keyword evidence="1" id="KW-0812">Transmembrane</keyword>
<sequence length="205" mass="23448">MVDLCTGVMEEREKKTDNLFPKDLNATLSGFVAAEEHEQKTDFCNAKVAGFFLSAVLLVPAFGGSVRYGGQEFVDFWFEQRWKASQRRTRFRMVLSMVMDFLANEVYKLLLFFTLPLLLAPSATFIDFVKDAFAMTFIVQLDDCEAEDGVGVDEDYDFLRDDETGEELLRNPETNVFENQEEIWIREGIERRDGSESSLLKESAA</sequence>
<keyword evidence="3" id="KW-1185">Reference proteome</keyword>
<comment type="caution">
    <text evidence="2">The sequence shown here is derived from an EMBL/GenBank/DDBJ whole genome shotgun (WGS) entry which is preliminary data.</text>
</comment>